<keyword evidence="1" id="KW-0805">Transcription regulation</keyword>
<evidence type="ECO:0000313" key="6">
    <source>
        <dbReference type="Proteomes" id="UP001183388"/>
    </source>
</evidence>
<dbReference type="SUPFAM" id="SSF46894">
    <property type="entry name" value="C-terminal effector domain of the bipartite response regulators"/>
    <property type="match status" value="1"/>
</dbReference>
<evidence type="ECO:0000259" key="4">
    <source>
        <dbReference type="PROSITE" id="PS50043"/>
    </source>
</evidence>
<dbReference type="CDD" id="cd06170">
    <property type="entry name" value="LuxR_C_like"/>
    <property type="match status" value="1"/>
</dbReference>
<dbReference type="Proteomes" id="UP001183388">
    <property type="component" value="Unassembled WGS sequence"/>
</dbReference>
<reference evidence="6" key="1">
    <citation type="submission" date="2023-07" db="EMBL/GenBank/DDBJ databases">
        <title>30 novel species of actinomycetes from the DSMZ collection.</title>
        <authorList>
            <person name="Nouioui I."/>
        </authorList>
    </citation>
    <scope>NUCLEOTIDE SEQUENCE [LARGE SCALE GENOMIC DNA]</scope>
    <source>
        <strain evidence="6">DSM 44917</strain>
    </source>
</reference>
<dbReference type="SMART" id="SM00421">
    <property type="entry name" value="HTH_LUXR"/>
    <property type="match status" value="1"/>
</dbReference>
<dbReference type="PRINTS" id="PR00038">
    <property type="entry name" value="HTHLUXR"/>
</dbReference>
<keyword evidence="2" id="KW-0238">DNA-binding</keyword>
<dbReference type="PANTHER" id="PTHR44688">
    <property type="entry name" value="DNA-BINDING TRANSCRIPTIONAL ACTIVATOR DEVR_DOSR"/>
    <property type="match status" value="1"/>
</dbReference>
<dbReference type="Gene3D" id="3.40.50.2300">
    <property type="match status" value="1"/>
</dbReference>
<evidence type="ECO:0000256" key="1">
    <source>
        <dbReference type="ARBA" id="ARBA00023015"/>
    </source>
</evidence>
<dbReference type="Pfam" id="PF00196">
    <property type="entry name" value="GerE"/>
    <property type="match status" value="1"/>
</dbReference>
<protein>
    <submittedName>
        <fullName evidence="5">Response regulator transcription factor</fullName>
    </submittedName>
</protein>
<evidence type="ECO:0000256" key="2">
    <source>
        <dbReference type="ARBA" id="ARBA00023125"/>
    </source>
</evidence>
<dbReference type="RefSeq" id="WP_311632561.1">
    <property type="nucleotide sequence ID" value="NZ_JAVREN010000041.1"/>
</dbReference>
<feature type="domain" description="HTH luxR-type" evidence="4">
    <location>
        <begin position="153"/>
        <end position="218"/>
    </location>
</feature>
<dbReference type="EMBL" id="JAVREN010000041">
    <property type="protein sequence ID" value="MDT0309595.1"/>
    <property type="molecule type" value="Genomic_DNA"/>
</dbReference>
<dbReference type="InterPro" id="IPR000792">
    <property type="entry name" value="Tscrpt_reg_LuxR_C"/>
</dbReference>
<accession>A0ABU2LDF3</accession>
<keyword evidence="6" id="KW-1185">Reference proteome</keyword>
<dbReference type="PANTHER" id="PTHR44688:SF16">
    <property type="entry name" value="DNA-BINDING TRANSCRIPTIONAL ACTIVATOR DEVR_DOSR"/>
    <property type="match status" value="1"/>
</dbReference>
<evidence type="ECO:0000313" key="5">
    <source>
        <dbReference type="EMBL" id="MDT0309595.1"/>
    </source>
</evidence>
<sequence>MLDVTDHQDKKCLDHRVVVGIENDLLRYGVERMLQRVPRVAEIRPRCGLAGAFADGLSEGDVLIALLAEVDEAAADELRGNEARGVRIVFLVEDDDLFALPKILGLKAGFVRTSSVDEGALDDAVAQVASGGAPIPPGLAHDLLVLATRRNAPPQVRLRLTPREQEALVLMVEGMSNKQIARNLAISQHGAKRLVANILAKMDCNNRTLAVSRALREGLYERYARAREAVR</sequence>
<name>A0ABU2LDF3_9ACTN</name>
<comment type="caution">
    <text evidence="5">The sequence shown here is derived from an EMBL/GenBank/DDBJ whole genome shotgun (WGS) entry which is preliminary data.</text>
</comment>
<evidence type="ECO:0000256" key="3">
    <source>
        <dbReference type="ARBA" id="ARBA00023163"/>
    </source>
</evidence>
<organism evidence="5 6">
    <name type="scientific">Streptomyces boetiae</name>
    <dbReference type="NCBI Taxonomy" id="3075541"/>
    <lineage>
        <taxon>Bacteria</taxon>
        <taxon>Bacillati</taxon>
        <taxon>Actinomycetota</taxon>
        <taxon>Actinomycetes</taxon>
        <taxon>Kitasatosporales</taxon>
        <taxon>Streptomycetaceae</taxon>
        <taxon>Streptomyces</taxon>
    </lineage>
</organism>
<keyword evidence="3" id="KW-0804">Transcription</keyword>
<dbReference type="InterPro" id="IPR016032">
    <property type="entry name" value="Sig_transdc_resp-reg_C-effctor"/>
</dbReference>
<dbReference type="PROSITE" id="PS50043">
    <property type="entry name" value="HTH_LUXR_2"/>
    <property type="match status" value="1"/>
</dbReference>
<proteinExistence type="predicted"/>
<gene>
    <name evidence="5" type="ORF">RM780_21920</name>
</gene>